<protein>
    <recommendedName>
        <fullName evidence="3">Flagellar FliJ protein</fullName>
    </recommendedName>
</protein>
<evidence type="ECO:0000313" key="12">
    <source>
        <dbReference type="EMBL" id="ERK04906.1"/>
    </source>
</evidence>
<keyword evidence="7" id="KW-1005">Bacterial flagellum biogenesis</keyword>
<dbReference type="EMBL" id="AVQI01000008">
    <property type="protein sequence ID" value="ERK04906.1"/>
    <property type="molecule type" value="Genomic_DNA"/>
</dbReference>
<organism evidence="11 13">
    <name type="scientific">Treponema socranskii subsp. socranskii VPI DR56BR1116 = ATCC 35536</name>
    <dbReference type="NCBI Taxonomy" id="1125725"/>
    <lineage>
        <taxon>Bacteria</taxon>
        <taxon>Pseudomonadati</taxon>
        <taxon>Spirochaetota</taxon>
        <taxon>Spirochaetia</taxon>
        <taxon>Spirochaetales</taxon>
        <taxon>Treponemataceae</taxon>
        <taxon>Treponema</taxon>
    </lineage>
</organism>
<evidence type="ECO:0000256" key="4">
    <source>
        <dbReference type="ARBA" id="ARBA00022448"/>
    </source>
</evidence>
<dbReference type="GO" id="GO:0005886">
    <property type="term" value="C:plasma membrane"/>
    <property type="evidence" value="ECO:0007669"/>
    <property type="project" value="UniProtKB-SubCell"/>
</dbReference>
<evidence type="ECO:0000313" key="14">
    <source>
        <dbReference type="Proteomes" id="UP000016646"/>
    </source>
</evidence>
<comment type="similarity">
    <text evidence="2">Belongs to the FliJ family.</text>
</comment>
<evidence type="ECO:0000256" key="6">
    <source>
        <dbReference type="ARBA" id="ARBA00022500"/>
    </source>
</evidence>
<sequence length="144" mass="16668">MKKFAFPLEDVMKYREYLQNEAELALGKAMAVEHDIQMRIDEVASQYASLAEKMRGSIDFNAIARANDFYAFLDQQKTYLLEKLAEAKLVSEQRRKEMQEAMQKTEGLRKLRDRQFKAYKDAEMNEANDIADDVTNARAARESG</sequence>
<keyword evidence="11" id="KW-0969">Cilium</keyword>
<evidence type="ECO:0000256" key="8">
    <source>
        <dbReference type="ARBA" id="ARBA00022927"/>
    </source>
</evidence>
<evidence type="ECO:0000256" key="3">
    <source>
        <dbReference type="ARBA" id="ARBA00020392"/>
    </source>
</evidence>
<dbReference type="GO" id="GO:0015031">
    <property type="term" value="P:protein transport"/>
    <property type="evidence" value="ECO:0007669"/>
    <property type="project" value="UniProtKB-KW"/>
</dbReference>
<dbReference type="GO" id="GO:0009288">
    <property type="term" value="C:bacterial-type flagellum"/>
    <property type="evidence" value="ECO:0007669"/>
    <property type="project" value="InterPro"/>
</dbReference>
<dbReference type="InterPro" id="IPR053716">
    <property type="entry name" value="Flag_assembly_chemotaxis_eff"/>
</dbReference>
<keyword evidence="6" id="KW-0145">Chemotaxis</keyword>
<dbReference type="GO" id="GO:0044781">
    <property type="term" value="P:bacterial-type flagellum organization"/>
    <property type="evidence" value="ECO:0007669"/>
    <property type="project" value="UniProtKB-KW"/>
</dbReference>
<dbReference type="AlphaFoldDB" id="U1F6P4"/>
<keyword evidence="5" id="KW-1003">Cell membrane</keyword>
<dbReference type="PATRIC" id="fig|1125725.3.peg.2371"/>
<keyword evidence="9" id="KW-0472">Membrane</keyword>
<gene>
    <name evidence="11" type="primary">fliJ</name>
    <name evidence="12" type="ORF">HMPREF0860_1209</name>
    <name evidence="11" type="ORF">HMPREF1325_1071</name>
</gene>
<dbReference type="eggNOG" id="COG2882">
    <property type="taxonomic scope" value="Bacteria"/>
</dbReference>
<reference evidence="13 14" key="1">
    <citation type="submission" date="2013-08" db="EMBL/GenBank/DDBJ databases">
        <authorList>
            <person name="Durkin A.S."/>
            <person name="Haft D.R."/>
            <person name="McCorrison J."/>
            <person name="Torralba M."/>
            <person name="Gillis M."/>
            <person name="Haft D.H."/>
            <person name="Methe B."/>
            <person name="Sutton G."/>
            <person name="Nelson K.E."/>
        </authorList>
    </citation>
    <scope>NUCLEOTIDE SEQUENCE [LARGE SCALE GENOMIC DNA]</scope>
    <source>
        <strain evidence="12 14">ATCC 35536</strain>
        <strain evidence="11 13">VPI DR56BR1116</strain>
    </source>
</reference>
<dbReference type="Proteomes" id="UP000016412">
    <property type="component" value="Unassembled WGS sequence"/>
</dbReference>
<proteinExistence type="inferred from homology"/>
<evidence type="ECO:0000256" key="7">
    <source>
        <dbReference type="ARBA" id="ARBA00022795"/>
    </source>
</evidence>
<keyword evidence="8" id="KW-0653">Protein transport</keyword>
<keyword evidence="11" id="KW-0282">Flagellum</keyword>
<dbReference type="EMBL" id="AUZJ01000064">
    <property type="protein sequence ID" value="ERF59647.1"/>
    <property type="molecule type" value="Genomic_DNA"/>
</dbReference>
<dbReference type="InterPro" id="IPR012823">
    <property type="entry name" value="Flagell_FliJ"/>
</dbReference>
<evidence type="ECO:0000313" key="13">
    <source>
        <dbReference type="Proteomes" id="UP000016412"/>
    </source>
</evidence>
<dbReference type="GO" id="GO:0006935">
    <property type="term" value="P:chemotaxis"/>
    <property type="evidence" value="ECO:0007669"/>
    <property type="project" value="UniProtKB-KW"/>
</dbReference>
<dbReference type="RefSeq" id="WP_021331379.1">
    <property type="nucleotide sequence ID" value="NZ_AUZJ01000064.1"/>
</dbReference>
<dbReference type="STRING" id="1125725.HMPREF1325_1071"/>
<evidence type="ECO:0000256" key="9">
    <source>
        <dbReference type="ARBA" id="ARBA00023136"/>
    </source>
</evidence>
<keyword evidence="4" id="KW-0813">Transport</keyword>
<evidence type="ECO:0000313" key="11">
    <source>
        <dbReference type="EMBL" id="ERF59647.1"/>
    </source>
</evidence>
<dbReference type="Gene3D" id="1.10.287.1700">
    <property type="match status" value="1"/>
</dbReference>
<dbReference type="Pfam" id="PF02050">
    <property type="entry name" value="FliJ"/>
    <property type="match status" value="1"/>
</dbReference>
<keyword evidence="10" id="KW-1006">Bacterial flagellum protein export</keyword>
<evidence type="ECO:0000256" key="1">
    <source>
        <dbReference type="ARBA" id="ARBA00004413"/>
    </source>
</evidence>
<evidence type="ECO:0000256" key="5">
    <source>
        <dbReference type="ARBA" id="ARBA00022475"/>
    </source>
</evidence>
<comment type="caution">
    <text evidence="11">The sequence shown here is derived from an EMBL/GenBank/DDBJ whole genome shotgun (WGS) entry which is preliminary data.</text>
</comment>
<keyword evidence="11" id="KW-0966">Cell projection</keyword>
<evidence type="ECO:0000256" key="10">
    <source>
        <dbReference type="ARBA" id="ARBA00023225"/>
    </source>
</evidence>
<keyword evidence="14" id="KW-1185">Reference proteome</keyword>
<name>U1F6P4_TRESO</name>
<dbReference type="Proteomes" id="UP000016646">
    <property type="component" value="Unassembled WGS sequence"/>
</dbReference>
<accession>U1F6P4</accession>
<comment type="subcellular location">
    <subcellularLocation>
        <location evidence="1">Cell membrane</location>
        <topology evidence="1">Peripheral membrane protein</topology>
        <orientation evidence="1">Cytoplasmic side</orientation>
    </subcellularLocation>
</comment>
<dbReference type="GO" id="GO:0071973">
    <property type="term" value="P:bacterial-type flagellum-dependent cell motility"/>
    <property type="evidence" value="ECO:0007669"/>
    <property type="project" value="InterPro"/>
</dbReference>
<evidence type="ECO:0000256" key="2">
    <source>
        <dbReference type="ARBA" id="ARBA00010004"/>
    </source>
</evidence>